<reference evidence="2" key="1">
    <citation type="journal article" date="2023" name="Plant J.">
        <title>The genome of the king protea, Protea cynaroides.</title>
        <authorList>
            <person name="Chang J."/>
            <person name="Duong T.A."/>
            <person name="Schoeman C."/>
            <person name="Ma X."/>
            <person name="Roodt D."/>
            <person name="Barker N."/>
            <person name="Li Z."/>
            <person name="Van de Peer Y."/>
            <person name="Mizrachi E."/>
        </authorList>
    </citation>
    <scope>NUCLEOTIDE SEQUENCE</scope>
    <source>
        <tissue evidence="2">Young leaves</tissue>
    </source>
</reference>
<dbReference type="OrthoDB" id="629734at2759"/>
<dbReference type="InterPro" id="IPR036047">
    <property type="entry name" value="F-box-like_dom_sf"/>
</dbReference>
<dbReference type="Pfam" id="PF24758">
    <property type="entry name" value="LRR_At5g56370"/>
    <property type="match status" value="1"/>
</dbReference>
<dbReference type="Gene3D" id="3.80.10.10">
    <property type="entry name" value="Ribonuclease Inhibitor"/>
    <property type="match status" value="1"/>
</dbReference>
<dbReference type="PROSITE" id="PS50181">
    <property type="entry name" value="FBOX"/>
    <property type="match status" value="1"/>
</dbReference>
<sequence length="443" mass="50781">MKRGRIRKVDRISDLPLNIMEHILTRLPIRDAVRTSVLSKKWKYKWVSLPELVFDYSLQDALQNVHDKIVKFVDRVLLLHRGPICKFELSDLSSPSLSDIHQWISFLSRNGIKELILSMPCSWYEIPSCLFSCDRLNLLELSHCLFRCPPKFEFKHLKSLSLCQVEFAGFTFEDLVSSCPLLETLTLMWVRGFTNLTIEAPKLKYLNLRGHFKDVHFKNTPLLARVEIDLDWFDSNVDALHSGHGETSNLIKILGGLVGVEDLYMASVGILKFLAVGIVPKILPNAFHHLKFYHLKKLRLTSVAFHDSAVVSVALYLIRSAPYLQKLEISGSTRVDAGVEPVKELLELQECLGCSFNQLQIVTMKCSFGLRPELEFIKFLLSVTPALEKMSIHADSKDDTQCRSKLESTILEEVMRFPRVSSKAEIECFEHLQIVEYRPSSWM</sequence>
<gene>
    <name evidence="2" type="ORF">NE237_006748</name>
</gene>
<protein>
    <recommendedName>
        <fullName evidence="1">F-box domain-containing protein</fullName>
    </recommendedName>
</protein>
<dbReference type="Pfam" id="PF00646">
    <property type="entry name" value="F-box"/>
    <property type="match status" value="1"/>
</dbReference>
<keyword evidence="3" id="KW-1185">Reference proteome</keyword>
<dbReference type="InterPro" id="IPR001810">
    <property type="entry name" value="F-box_dom"/>
</dbReference>
<dbReference type="Proteomes" id="UP001141806">
    <property type="component" value="Unassembled WGS sequence"/>
</dbReference>
<accession>A0A9Q0QVU2</accession>
<dbReference type="Gene3D" id="1.20.1280.50">
    <property type="match status" value="1"/>
</dbReference>
<dbReference type="InterPro" id="IPR053781">
    <property type="entry name" value="F-box_AtFBL13-like"/>
</dbReference>
<organism evidence="2 3">
    <name type="scientific">Protea cynaroides</name>
    <dbReference type="NCBI Taxonomy" id="273540"/>
    <lineage>
        <taxon>Eukaryota</taxon>
        <taxon>Viridiplantae</taxon>
        <taxon>Streptophyta</taxon>
        <taxon>Embryophyta</taxon>
        <taxon>Tracheophyta</taxon>
        <taxon>Spermatophyta</taxon>
        <taxon>Magnoliopsida</taxon>
        <taxon>Proteales</taxon>
        <taxon>Proteaceae</taxon>
        <taxon>Protea</taxon>
    </lineage>
</organism>
<dbReference type="AlphaFoldDB" id="A0A9Q0QVU2"/>
<evidence type="ECO:0000259" key="1">
    <source>
        <dbReference type="PROSITE" id="PS50181"/>
    </source>
</evidence>
<evidence type="ECO:0000313" key="2">
    <source>
        <dbReference type="EMBL" id="KAJ4973574.1"/>
    </source>
</evidence>
<dbReference type="InterPro" id="IPR032675">
    <property type="entry name" value="LRR_dom_sf"/>
</dbReference>
<dbReference type="SUPFAM" id="SSF81383">
    <property type="entry name" value="F-box domain"/>
    <property type="match status" value="1"/>
</dbReference>
<comment type="caution">
    <text evidence="2">The sequence shown here is derived from an EMBL/GenBank/DDBJ whole genome shotgun (WGS) entry which is preliminary data.</text>
</comment>
<dbReference type="PANTHER" id="PTHR31639:SF237">
    <property type="entry name" value="F-BOX DOMAIN-CONTAINING PROTEIN"/>
    <property type="match status" value="1"/>
</dbReference>
<name>A0A9Q0QVU2_9MAGN</name>
<dbReference type="SMART" id="SM00579">
    <property type="entry name" value="FBD"/>
    <property type="match status" value="1"/>
</dbReference>
<dbReference type="InterPro" id="IPR055411">
    <property type="entry name" value="LRR_FXL15/At3g58940/PEG3-like"/>
</dbReference>
<dbReference type="SMART" id="SM00256">
    <property type="entry name" value="FBOX"/>
    <property type="match status" value="1"/>
</dbReference>
<dbReference type="CDD" id="cd22160">
    <property type="entry name" value="F-box_AtFBL13-like"/>
    <property type="match status" value="1"/>
</dbReference>
<dbReference type="SUPFAM" id="SSF52047">
    <property type="entry name" value="RNI-like"/>
    <property type="match status" value="1"/>
</dbReference>
<dbReference type="InterPro" id="IPR006566">
    <property type="entry name" value="FBD"/>
</dbReference>
<dbReference type="EMBL" id="JAMYWD010000004">
    <property type="protein sequence ID" value="KAJ4973574.1"/>
    <property type="molecule type" value="Genomic_DNA"/>
</dbReference>
<proteinExistence type="predicted"/>
<dbReference type="PANTHER" id="PTHR31639">
    <property type="entry name" value="F-BOX PROTEIN-LIKE"/>
    <property type="match status" value="1"/>
</dbReference>
<evidence type="ECO:0000313" key="3">
    <source>
        <dbReference type="Proteomes" id="UP001141806"/>
    </source>
</evidence>
<feature type="domain" description="F-box" evidence="1">
    <location>
        <begin position="9"/>
        <end position="65"/>
    </location>
</feature>